<organism evidence="3">
    <name type="scientific">Tanacetum cinerariifolium</name>
    <name type="common">Dalmatian daisy</name>
    <name type="synonym">Chrysanthemum cinerariifolium</name>
    <dbReference type="NCBI Taxonomy" id="118510"/>
    <lineage>
        <taxon>Eukaryota</taxon>
        <taxon>Viridiplantae</taxon>
        <taxon>Streptophyta</taxon>
        <taxon>Embryophyta</taxon>
        <taxon>Tracheophyta</taxon>
        <taxon>Spermatophyta</taxon>
        <taxon>Magnoliopsida</taxon>
        <taxon>eudicotyledons</taxon>
        <taxon>Gunneridae</taxon>
        <taxon>Pentapetalae</taxon>
        <taxon>asterids</taxon>
        <taxon>campanulids</taxon>
        <taxon>Asterales</taxon>
        <taxon>Asteraceae</taxon>
        <taxon>Asteroideae</taxon>
        <taxon>Anthemideae</taxon>
        <taxon>Anthemidinae</taxon>
        <taxon>Tanacetum</taxon>
    </lineage>
</organism>
<dbReference type="EMBL" id="BKCJ010003837">
    <property type="protein sequence ID" value="GEU57469.1"/>
    <property type="molecule type" value="Genomic_DNA"/>
</dbReference>
<dbReference type="PANTHER" id="PTHR47718">
    <property type="entry name" value="OS01G0519700 PROTEIN"/>
    <property type="match status" value="1"/>
</dbReference>
<comment type="caution">
    <text evidence="3">The sequence shown here is derived from an EMBL/GenBank/DDBJ whole genome shotgun (WGS) entry which is preliminary data.</text>
</comment>
<evidence type="ECO:0000259" key="2">
    <source>
        <dbReference type="Pfam" id="PF10551"/>
    </source>
</evidence>
<dbReference type="InterPro" id="IPR004330">
    <property type="entry name" value="FAR1_DNA_bnd_dom"/>
</dbReference>
<accession>A0A6L2L8J5</accession>
<feature type="domain" description="FAR1" evidence="1">
    <location>
        <begin position="52"/>
        <end position="139"/>
    </location>
</feature>
<reference evidence="3" key="1">
    <citation type="journal article" date="2019" name="Sci. Rep.">
        <title>Draft genome of Tanacetum cinerariifolium, the natural source of mosquito coil.</title>
        <authorList>
            <person name="Yamashiro T."/>
            <person name="Shiraishi A."/>
            <person name="Satake H."/>
            <person name="Nakayama K."/>
        </authorList>
    </citation>
    <scope>NUCLEOTIDE SEQUENCE</scope>
</reference>
<evidence type="ECO:0000259" key="1">
    <source>
        <dbReference type="Pfam" id="PF03101"/>
    </source>
</evidence>
<proteinExistence type="predicted"/>
<dbReference type="PANTHER" id="PTHR47718:SF12">
    <property type="entry name" value="PROTEIN FAR1-RELATED SEQUENCE"/>
    <property type="match status" value="1"/>
</dbReference>
<name>A0A6L2L8J5_TANCI</name>
<dbReference type="Pfam" id="PF10551">
    <property type="entry name" value="MULE"/>
    <property type="match status" value="1"/>
</dbReference>
<dbReference type="Pfam" id="PF03101">
    <property type="entry name" value="FAR1"/>
    <property type="match status" value="1"/>
</dbReference>
<feature type="domain" description="MULE transposase" evidence="2">
    <location>
        <begin position="259"/>
        <end position="351"/>
    </location>
</feature>
<evidence type="ECO:0000313" key="3">
    <source>
        <dbReference type="EMBL" id="GEU57469.1"/>
    </source>
</evidence>
<dbReference type="AlphaFoldDB" id="A0A6L2L8J5"/>
<protein>
    <submittedName>
        <fullName evidence="3">Uncharacterized protein</fullName>
    </submittedName>
</protein>
<gene>
    <name evidence="3" type="ORF">Tci_029447</name>
</gene>
<dbReference type="InterPro" id="IPR018289">
    <property type="entry name" value="MULE_transposase_dom"/>
</dbReference>
<sequence length="596" mass="69714">MERDQELKNIDDNQLNEADMVVDDENNFVDTEIQKVDGLIVDLNEEENLVAATGFEVKKWHTKKTKSGLVRSKYIMCNREGVPKDININTLDFENNDKQVRNRRHRITGCKARIKVDLHSVSRKYDITKFVSKHNHQMIPKHYKHLTNKQRKMTQAEKMFVVKASTMKLGATRAHNLCSSIKGGAQYVHGTSDDFKNHIMDVNAFIGKSDAQMLINKMENRKKFVPNFTFQYKVENSELVAMFWADEVDKCNYKEFGDISFDATFRTNNYDMVFVPFTGIDNHRKCVTVGSGLLLREDTEAYTWLLRSFMTAYEKQATIIVTDQDGAMKLAIKGVLTESKHRLCMWHIMKNITAKICIEIYDETGFKERFNKIVWNMFMEPMEFEEKRSKLIEDFGLQNHKRMTKMFNLREMWLPAYFIDSPLFGLMRTTSRSEIESAFFKSFINHGSTLVNFMMCFESAMERQRKYILRYWRRDIIPPALRRNKNRYGEKNETIKKLTNEANYVKTGDVIEDKYAVEKPQQHDVNNLQRARNKGGRRGERRKSGREIALKAKTKQIRKCLRCGEKTNNHTKSTCPSNPKYVTKLARLVVVAVVEQ</sequence>